<gene>
    <name evidence="1" type="ORF">DORLON_02309</name>
</gene>
<evidence type="ECO:0000313" key="2">
    <source>
        <dbReference type="Proteomes" id="UP000004016"/>
    </source>
</evidence>
<dbReference type="HOGENOM" id="CLU_3232788_0_0_9"/>
<reference evidence="1 2" key="1">
    <citation type="submission" date="2007-03" db="EMBL/GenBank/DDBJ databases">
        <authorList>
            <person name="Fulton L."/>
            <person name="Clifton S."/>
            <person name="Fulton B."/>
            <person name="Xu J."/>
            <person name="Minx P."/>
            <person name="Pepin K.H."/>
            <person name="Johnson M."/>
            <person name="Thiruvilangam P."/>
            <person name="Bhonagiri V."/>
            <person name="Nash W.E."/>
            <person name="Mardis E.R."/>
            <person name="Wilson R.K."/>
        </authorList>
    </citation>
    <scope>NUCLEOTIDE SEQUENCE [LARGE SCALE GENOMIC DNA]</scope>
    <source>
        <strain evidence="1 2">DSM 13814</strain>
    </source>
</reference>
<comment type="caution">
    <text evidence="1">The sequence shown here is derived from an EMBL/GenBank/DDBJ whole genome shotgun (WGS) entry which is preliminary data.</text>
</comment>
<dbReference type="EMBL" id="AAXB02000014">
    <property type="protein sequence ID" value="EDM62348.1"/>
    <property type="molecule type" value="Genomic_DNA"/>
</dbReference>
<reference evidence="1 2" key="2">
    <citation type="submission" date="2007-04" db="EMBL/GenBank/DDBJ databases">
        <title>Draft genome sequence of Dorea longicatena (DSM 13814).</title>
        <authorList>
            <person name="Sudarsanam P."/>
            <person name="Ley R."/>
            <person name="Guruge J."/>
            <person name="Turnbaugh P.J."/>
            <person name="Mahowald M."/>
            <person name="Liep D."/>
            <person name="Gordon J."/>
        </authorList>
    </citation>
    <scope>NUCLEOTIDE SEQUENCE [LARGE SCALE GENOMIC DNA]</scope>
    <source>
        <strain evidence="1 2">DSM 13814</strain>
    </source>
</reference>
<accession>A6BJ15</accession>
<evidence type="ECO:0000313" key="1">
    <source>
        <dbReference type="EMBL" id="EDM62348.1"/>
    </source>
</evidence>
<name>A6BJ15_9FIRM</name>
<protein>
    <submittedName>
        <fullName evidence="1">Uncharacterized protein</fullName>
    </submittedName>
</protein>
<dbReference type="Proteomes" id="UP000004016">
    <property type="component" value="Unassembled WGS sequence"/>
</dbReference>
<organism evidence="1 2">
    <name type="scientific">Dorea longicatena DSM 13814</name>
    <dbReference type="NCBI Taxonomy" id="411462"/>
    <lineage>
        <taxon>Bacteria</taxon>
        <taxon>Bacillati</taxon>
        <taxon>Bacillota</taxon>
        <taxon>Clostridia</taxon>
        <taxon>Lachnospirales</taxon>
        <taxon>Lachnospiraceae</taxon>
        <taxon>Dorea</taxon>
    </lineage>
</organism>
<sequence length="43" mass="5003">MKVVLLSKENMKKKPKSAQKIHFLFTIIAAKTVKTHKKIEKHT</sequence>
<proteinExistence type="predicted"/>
<dbReference type="AlphaFoldDB" id="A6BJ15"/>